<dbReference type="RefSeq" id="WP_068281362.1">
    <property type="nucleotide sequence ID" value="NZ_CP014880.1"/>
</dbReference>
<accession>A0A192H6F6</accession>
<dbReference type="GO" id="GO:0030153">
    <property type="term" value="P:bacteriocin immunity"/>
    <property type="evidence" value="ECO:0007669"/>
    <property type="project" value="UniProtKB-KW"/>
</dbReference>
<keyword evidence="1" id="KW-0079">Bacteriocin immunity</keyword>
<dbReference type="GeneID" id="42983215"/>
<reference evidence="2 3" key="1">
    <citation type="submission" date="2016-03" db="EMBL/GenBank/DDBJ databases">
        <title>Pediococcus and Lactobacillus from brewery environment - whole genome sequencing and assembly.</title>
        <authorList>
            <person name="Behr J."/>
            <person name="Geissler A.J."/>
            <person name="Vogel R.F."/>
        </authorList>
    </citation>
    <scope>NUCLEOTIDE SEQUENCE [LARGE SCALE GENOMIC DNA]</scope>
    <source>
        <strain evidence="2 3">TMW 1.1989</strain>
        <plasmid evidence="3">pl11989-7</plasmid>
    </source>
</reference>
<dbReference type="InterPro" id="IPR023130">
    <property type="entry name" value="Ta0600-like_sf"/>
</dbReference>
<keyword evidence="2" id="KW-0614">Plasmid</keyword>
<dbReference type="Gene3D" id="1.20.1440.50">
    <property type="entry name" value="Ta0600-like"/>
    <property type="match status" value="1"/>
</dbReference>
<evidence type="ECO:0000313" key="2">
    <source>
        <dbReference type="EMBL" id="ANK63772.1"/>
    </source>
</evidence>
<dbReference type="SUPFAM" id="SSF109797">
    <property type="entry name" value="Bacteriocin immunity protein-like"/>
    <property type="match status" value="1"/>
</dbReference>
<dbReference type="EMBL" id="CP014880">
    <property type="protein sequence ID" value="ANK63772.1"/>
    <property type="molecule type" value="Genomic_DNA"/>
</dbReference>
<proteinExistence type="predicted"/>
<evidence type="ECO:0000313" key="3">
    <source>
        <dbReference type="Proteomes" id="UP000078582"/>
    </source>
</evidence>
<dbReference type="Proteomes" id="UP000078582">
    <property type="component" value="Plasmid pL11989-7"/>
</dbReference>
<evidence type="ECO:0008006" key="4">
    <source>
        <dbReference type="Google" id="ProtNLM"/>
    </source>
</evidence>
<keyword evidence="3" id="KW-1185">Reference proteome</keyword>
<protein>
    <recommendedName>
        <fullName evidence="4">Bacteriocin immunity protein</fullName>
    </recommendedName>
</protein>
<name>A0A192H6F6_9LACO</name>
<sequence length="113" mass="13137">MDEKQKKLSLLIDRAYKKADATKFNALRQNLLIYQQDLDSDTSYTDILKSLQYDLFNADKTLPFGKRISGLPIELVQLAEYVNSQLQESNVSNKLNFWGNLRNTLSRISFYTH</sequence>
<evidence type="ECO:0000256" key="1">
    <source>
        <dbReference type="ARBA" id="ARBA00023025"/>
    </source>
</evidence>
<gene>
    <name evidence="2" type="ORF">AYR53_13220</name>
</gene>
<dbReference type="AlphaFoldDB" id="A0A192H6F6"/>
<geneLocation type="plasmid" evidence="3">
    <name>pl11989-7</name>
</geneLocation>
<organism evidence="2 3">
    <name type="scientific">Loigolactobacillus backii</name>
    <dbReference type="NCBI Taxonomy" id="375175"/>
    <lineage>
        <taxon>Bacteria</taxon>
        <taxon>Bacillati</taxon>
        <taxon>Bacillota</taxon>
        <taxon>Bacilli</taxon>
        <taxon>Lactobacillales</taxon>
        <taxon>Lactobacillaceae</taxon>
        <taxon>Loigolactobacillus</taxon>
    </lineage>
</organism>